<dbReference type="Proteomes" id="UP001500736">
    <property type="component" value="Unassembled WGS sequence"/>
</dbReference>
<evidence type="ECO:0000256" key="1">
    <source>
        <dbReference type="SAM" id="Coils"/>
    </source>
</evidence>
<organism evidence="2 3">
    <name type="scientific">Gaetbulibacter jejuensis</name>
    <dbReference type="NCBI Taxonomy" id="584607"/>
    <lineage>
        <taxon>Bacteria</taxon>
        <taxon>Pseudomonadati</taxon>
        <taxon>Bacteroidota</taxon>
        <taxon>Flavobacteriia</taxon>
        <taxon>Flavobacteriales</taxon>
        <taxon>Flavobacteriaceae</taxon>
        <taxon>Gaetbulibacter</taxon>
    </lineage>
</organism>
<evidence type="ECO:0000313" key="2">
    <source>
        <dbReference type="EMBL" id="GAA0750216.1"/>
    </source>
</evidence>
<dbReference type="RefSeq" id="WP_343799694.1">
    <property type="nucleotide sequence ID" value="NZ_BAAAGF010000006.1"/>
</dbReference>
<feature type="coiled-coil region" evidence="1">
    <location>
        <begin position="5"/>
        <end position="37"/>
    </location>
</feature>
<gene>
    <name evidence="2" type="ORF">GCM10009431_30560</name>
</gene>
<accession>A0ABN1JZE7</accession>
<comment type="caution">
    <text evidence="2">The sequence shown here is derived from an EMBL/GenBank/DDBJ whole genome shotgun (WGS) entry which is preliminary data.</text>
</comment>
<keyword evidence="1" id="KW-0175">Coiled coil</keyword>
<dbReference type="EMBL" id="BAAAGF010000006">
    <property type="protein sequence ID" value="GAA0750216.1"/>
    <property type="molecule type" value="Genomic_DNA"/>
</dbReference>
<keyword evidence="3" id="KW-1185">Reference proteome</keyword>
<protein>
    <submittedName>
        <fullName evidence="2">Uncharacterized protein</fullName>
    </submittedName>
</protein>
<evidence type="ECO:0000313" key="3">
    <source>
        <dbReference type="Proteomes" id="UP001500736"/>
    </source>
</evidence>
<sequence>MDKLLEQLKVRLAKAEKKAKLVENNLLEEKQKELKAKQQCNETSLKLEFLVLKSKKLTMSSEEYISGLKHLKFKYDYSSLLSKHSISV</sequence>
<name>A0ABN1JZE7_9FLAO</name>
<reference evidence="2 3" key="1">
    <citation type="journal article" date="2019" name="Int. J. Syst. Evol. Microbiol.">
        <title>The Global Catalogue of Microorganisms (GCM) 10K type strain sequencing project: providing services to taxonomists for standard genome sequencing and annotation.</title>
        <authorList>
            <consortium name="The Broad Institute Genomics Platform"/>
            <consortium name="The Broad Institute Genome Sequencing Center for Infectious Disease"/>
            <person name="Wu L."/>
            <person name="Ma J."/>
        </authorList>
    </citation>
    <scope>NUCLEOTIDE SEQUENCE [LARGE SCALE GENOMIC DNA]</scope>
    <source>
        <strain evidence="2 3">JCM 15976</strain>
    </source>
</reference>
<proteinExistence type="predicted"/>